<dbReference type="Proteomes" id="UP001145069">
    <property type="component" value="Unassembled WGS sequence"/>
</dbReference>
<organism evidence="2 3">
    <name type="scientific">Aquibacillus salsiterrae</name>
    <dbReference type="NCBI Taxonomy" id="2950439"/>
    <lineage>
        <taxon>Bacteria</taxon>
        <taxon>Bacillati</taxon>
        <taxon>Bacillota</taxon>
        <taxon>Bacilli</taxon>
        <taxon>Bacillales</taxon>
        <taxon>Bacillaceae</taxon>
        <taxon>Aquibacillus</taxon>
    </lineage>
</organism>
<accession>A0A9X4AG03</accession>
<evidence type="ECO:0000313" key="3">
    <source>
        <dbReference type="Proteomes" id="UP001145069"/>
    </source>
</evidence>
<protein>
    <recommendedName>
        <fullName evidence="1">DUF6884 domain-containing protein</fullName>
    </recommendedName>
</protein>
<keyword evidence="3" id="KW-1185">Reference proteome</keyword>
<name>A0A9X4AG03_9BACI</name>
<dbReference type="EMBL" id="JAMQKC010000003">
    <property type="protein sequence ID" value="MDC3416573.1"/>
    <property type="molecule type" value="Genomic_DNA"/>
</dbReference>
<dbReference type="AlphaFoldDB" id="A0A9X4AG03"/>
<proteinExistence type="predicted"/>
<dbReference type="InterPro" id="IPR049251">
    <property type="entry name" value="DUF6884"/>
</dbReference>
<dbReference type="Pfam" id="PF21818">
    <property type="entry name" value="DUF6884"/>
    <property type="match status" value="1"/>
</dbReference>
<gene>
    <name evidence="2" type="ORF">NC799_06540</name>
</gene>
<evidence type="ECO:0000259" key="1">
    <source>
        <dbReference type="Pfam" id="PF21818"/>
    </source>
</evidence>
<evidence type="ECO:0000313" key="2">
    <source>
        <dbReference type="EMBL" id="MDC3416573.1"/>
    </source>
</evidence>
<dbReference type="RefSeq" id="WP_272445575.1">
    <property type="nucleotide sequence ID" value="NZ_JAMQKC010000003.1"/>
</dbReference>
<comment type="caution">
    <text evidence="2">The sequence shown here is derived from an EMBL/GenBank/DDBJ whole genome shotgun (WGS) entry which is preliminary data.</text>
</comment>
<feature type="domain" description="DUF6884" evidence="1">
    <location>
        <begin position="19"/>
        <end position="132"/>
    </location>
</feature>
<sequence length="150" mass="17026">MDLCIIPCGRKKIWDKYEDNGPVQAKDAYIGTLHQLSQHYAVDFCDEWVILSAKYGFLLPDDCVEGNYDLSFGNKQDGVIAIDQLVSQVESKQLNRFARVIALTGKKYRPIIEACFPVEKVRYPLANLRGIGYIQQELKSAITKGEPFHL</sequence>
<reference evidence="2" key="1">
    <citation type="submission" date="2022-06" db="EMBL/GenBank/DDBJ databases">
        <title>Aquibacillus sp. a new bacterium isolated from soil saline samples.</title>
        <authorList>
            <person name="Galisteo C."/>
            <person name="De La Haba R."/>
            <person name="Sanchez-Porro C."/>
            <person name="Ventosa A."/>
        </authorList>
    </citation>
    <scope>NUCLEOTIDE SEQUENCE</scope>
    <source>
        <strain evidence="2">3ASR75-54</strain>
    </source>
</reference>